<accession>A0AA41SK39</accession>
<evidence type="ECO:0000256" key="2">
    <source>
        <dbReference type="ARBA" id="ARBA00023015"/>
    </source>
</evidence>
<dbReference type="AlphaFoldDB" id="A0AA41SK39"/>
<evidence type="ECO:0000259" key="7">
    <source>
        <dbReference type="PROSITE" id="PS50863"/>
    </source>
</evidence>
<evidence type="ECO:0000313" key="8">
    <source>
        <dbReference type="EMBL" id="MCL7036430.1"/>
    </source>
</evidence>
<feature type="region of interest" description="Disordered" evidence="6">
    <location>
        <begin position="186"/>
        <end position="234"/>
    </location>
</feature>
<dbReference type="InterPro" id="IPR044837">
    <property type="entry name" value="REM16-like"/>
</dbReference>
<comment type="subcellular location">
    <subcellularLocation>
        <location evidence="1">Nucleus</location>
    </subcellularLocation>
</comment>
<comment type="caution">
    <text evidence="8">The sequence shown here is derived from an EMBL/GenBank/DDBJ whole genome shotgun (WGS) entry which is preliminary data.</text>
</comment>
<dbReference type="GO" id="GO:0005634">
    <property type="term" value="C:nucleus"/>
    <property type="evidence" value="ECO:0007669"/>
    <property type="project" value="UniProtKB-SubCell"/>
</dbReference>
<evidence type="ECO:0000256" key="5">
    <source>
        <dbReference type="ARBA" id="ARBA00023242"/>
    </source>
</evidence>
<evidence type="ECO:0000256" key="3">
    <source>
        <dbReference type="ARBA" id="ARBA00023125"/>
    </source>
</evidence>
<dbReference type="PANTHER" id="PTHR31391">
    <property type="entry name" value="B3 DOMAIN-CONTAINING PROTEIN OS11G0197600-RELATED"/>
    <property type="match status" value="1"/>
</dbReference>
<keyword evidence="5" id="KW-0539">Nucleus</keyword>
<sequence>MDRQGARINMGRDKEDVEKFQVVHFFTILSENFRSQLVFPERFVKNCLREELSDISIVSLRGPSGQTWTVKLMRHGSDDDDILYLGKGWEIFVKDHNLKENDLLFLKYKLGGSVFDVLMFDDENFCEKESSYFVRNCKNEGCHTSNGLNGRKRRVEREPSMEIVEPKRLHYKVKRISISDDEVEDSCSETSRLPGRKGKALASDKRREDSEAEDSQVNPRALVLRKGPPNEKDDAFQQAIREGKRRGRPHFAVLMKTTHVARICSMTVPVNFSRNHIPLGTASVSLKLNGKKWSAGYGSYGPNKSSGFRGWGWRDFVRSNKLKVGDVCLFETTSKTSKKSVILNASIFRI</sequence>
<dbReference type="Pfam" id="PF02362">
    <property type="entry name" value="B3"/>
    <property type="match status" value="2"/>
</dbReference>
<dbReference type="InterPro" id="IPR015300">
    <property type="entry name" value="DNA-bd_pseudobarrel_sf"/>
</dbReference>
<dbReference type="EMBL" id="JAJJMA010167860">
    <property type="protein sequence ID" value="MCL7036430.1"/>
    <property type="molecule type" value="Genomic_DNA"/>
</dbReference>
<evidence type="ECO:0000256" key="1">
    <source>
        <dbReference type="ARBA" id="ARBA00004123"/>
    </source>
</evidence>
<gene>
    <name evidence="8" type="ORF">MKW94_005805</name>
</gene>
<keyword evidence="4" id="KW-0804">Transcription</keyword>
<proteinExistence type="predicted"/>
<feature type="domain" description="TF-B3" evidence="7">
    <location>
        <begin position="22"/>
        <end position="123"/>
    </location>
</feature>
<dbReference type="SMART" id="SM01019">
    <property type="entry name" value="B3"/>
    <property type="match status" value="2"/>
</dbReference>
<organism evidence="8 9">
    <name type="scientific">Papaver nudicaule</name>
    <name type="common">Iceland poppy</name>
    <dbReference type="NCBI Taxonomy" id="74823"/>
    <lineage>
        <taxon>Eukaryota</taxon>
        <taxon>Viridiplantae</taxon>
        <taxon>Streptophyta</taxon>
        <taxon>Embryophyta</taxon>
        <taxon>Tracheophyta</taxon>
        <taxon>Spermatophyta</taxon>
        <taxon>Magnoliopsida</taxon>
        <taxon>Ranunculales</taxon>
        <taxon>Papaveraceae</taxon>
        <taxon>Papaveroideae</taxon>
        <taxon>Papaver</taxon>
    </lineage>
</organism>
<dbReference type="InterPro" id="IPR003340">
    <property type="entry name" value="B3_DNA-bd"/>
</dbReference>
<evidence type="ECO:0000313" key="9">
    <source>
        <dbReference type="Proteomes" id="UP001177140"/>
    </source>
</evidence>
<reference evidence="8" key="1">
    <citation type="submission" date="2022-03" db="EMBL/GenBank/DDBJ databases">
        <title>A functionally conserved STORR gene fusion in Papaver species that diverged 16.8 million years ago.</title>
        <authorList>
            <person name="Catania T."/>
        </authorList>
    </citation>
    <scope>NUCLEOTIDE SEQUENCE</scope>
    <source>
        <strain evidence="8">S-191538</strain>
    </source>
</reference>
<evidence type="ECO:0000256" key="4">
    <source>
        <dbReference type="ARBA" id="ARBA00023163"/>
    </source>
</evidence>
<dbReference type="GO" id="GO:0003677">
    <property type="term" value="F:DNA binding"/>
    <property type="evidence" value="ECO:0007669"/>
    <property type="project" value="UniProtKB-KW"/>
</dbReference>
<dbReference type="Gene3D" id="2.40.330.10">
    <property type="entry name" value="DNA-binding pseudobarrel domain"/>
    <property type="match status" value="2"/>
</dbReference>
<evidence type="ECO:0000256" key="6">
    <source>
        <dbReference type="SAM" id="MobiDB-lite"/>
    </source>
</evidence>
<dbReference type="SUPFAM" id="SSF101936">
    <property type="entry name" value="DNA-binding pseudobarrel domain"/>
    <property type="match status" value="2"/>
</dbReference>
<keyword evidence="3" id="KW-0238">DNA-binding</keyword>
<keyword evidence="9" id="KW-1185">Reference proteome</keyword>
<keyword evidence="2" id="KW-0805">Transcription regulation</keyword>
<dbReference type="PANTHER" id="PTHR31391:SF157">
    <property type="entry name" value="B3 DOMAIN-CONTAINING PROTEIN REM16"/>
    <property type="match status" value="1"/>
</dbReference>
<dbReference type="CDD" id="cd10017">
    <property type="entry name" value="B3_DNA"/>
    <property type="match status" value="2"/>
</dbReference>
<dbReference type="PROSITE" id="PS50863">
    <property type="entry name" value="B3"/>
    <property type="match status" value="2"/>
</dbReference>
<feature type="domain" description="TF-B3" evidence="7">
    <location>
        <begin position="251"/>
        <end position="346"/>
    </location>
</feature>
<dbReference type="Proteomes" id="UP001177140">
    <property type="component" value="Unassembled WGS sequence"/>
</dbReference>
<protein>
    <recommendedName>
        <fullName evidence="7">TF-B3 domain-containing protein</fullName>
    </recommendedName>
</protein>
<name>A0AA41SK39_PAPNU</name>